<keyword evidence="7" id="KW-0560">Oxidoreductase</keyword>
<comment type="cofactor">
    <cofactor evidence="1">
        <name>FAD</name>
        <dbReference type="ChEBI" id="CHEBI:57692"/>
    </cofactor>
</comment>
<evidence type="ECO:0000313" key="9">
    <source>
        <dbReference type="EMBL" id="KZC05936.1"/>
    </source>
</evidence>
<dbReference type="Pfam" id="PF01593">
    <property type="entry name" value="Amino_oxidase"/>
    <property type="match status" value="1"/>
</dbReference>
<comment type="similarity">
    <text evidence="3">Belongs to the flavin monoamine oxidase family.</text>
</comment>
<dbReference type="InterPro" id="IPR036188">
    <property type="entry name" value="FAD/NAD-bd_sf"/>
</dbReference>
<dbReference type="PANTHER" id="PTHR10742">
    <property type="entry name" value="FLAVIN MONOAMINE OXIDASE"/>
    <property type="match status" value="1"/>
</dbReference>
<protein>
    <submittedName>
        <fullName evidence="9">Peroxisomal N(1)-acetyl-spermine/spermidine oxidase</fullName>
    </submittedName>
</protein>
<evidence type="ECO:0000259" key="8">
    <source>
        <dbReference type="Pfam" id="PF01593"/>
    </source>
</evidence>
<feature type="non-terminal residue" evidence="9">
    <location>
        <position position="359"/>
    </location>
</feature>
<evidence type="ECO:0000256" key="4">
    <source>
        <dbReference type="ARBA" id="ARBA00022490"/>
    </source>
</evidence>
<dbReference type="SUPFAM" id="SSF51905">
    <property type="entry name" value="FAD/NAD(P)-binding domain"/>
    <property type="match status" value="1"/>
</dbReference>
<organism evidence="9 10">
    <name type="scientific">Dufourea novaeangliae</name>
    <name type="common">Sweat bee</name>
    <dbReference type="NCBI Taxonomy" id="178035"/>
    <lineage>
        <taxon>Eukaryota</taxon>
        <taxon>Metazoa</taxon>
        <taxon>Ecdysozoa</taxon>
        <taxon>Arthropoda</taxon>
        <taxon>Hexapoda</taxon>
        <taxon>Insecta</taxon>
        <taxon>Pterygota</taxon>
        <taxon>Neoptera</taxon>
        <taxon>Endopterygota</taxon>
        <taxon>Hymenoptera</taxon>
        <taxon>Apocrita</taxon>
        <taxon>Aculeata</taxon>
        <taxon>Apoidea</taxon>
        <taxon>Anthophila</taxon>
        <taxon>Halictidae</taxon>
        <taxon>Rophitinae</taxon>
        <taxon>Dufourea</taxon>
    </lineage>
</organism>
<comment type="subcellular location">
    <subcellularLocation>
        <location evidence="2">Cytoplasm</location>
    </subcellularLocation>
</comment>
<feature type="non-terminal residue" evidence="9">
    <location>
        <position position="1"/>
    </location>
</feature>
<dbReference type="Gene3D" id="3.90.660.10">
    <property type="match status" value="1"/>
</dbReference>
<dbReference type="PANTHER" id="PTHR10742:SF405">
    <property type="entry name" value="PEROXISOMAL N(1)-ACETYL-SPERMINE_SPERMIDINE OXIDASE"/>
    <property type="match status" value="1"/>
</dbReference>
<dbReference type="SUPFAM" id="SSF54373">
    <property type="entry name" value="FAD-linked reductases, C-terminal domain"/>
    <property type="match status" value="1"/>
</dbReference>
<dbReference type="Proteomes" id="UP000076502">
    <property type="component" value="Unassembled WGS sequence"/>
</dbReference>
<dbReference type="Pfam" id="PF13450">
    <property type="entry name" value="NAD_binding_8"/>
    <property type="match status" value="1"/>
</dbReference>
<dbReference type="GO" id="GO:0046592">
    <property type="term" value="F:polyamine oxidase activity"/>
    <property type="evidence" value="ECO:0007669"/>
    <property type="project" value="TreeGrafter"/>
</dbReference>
<accession>A0A154P1Y0</accession>
<dbReference type="AlphaFoldDB" id="A0A154P1Y0"/>
<evidence type="ECO:0000256" key="7">
    <source>
        <dbReference type="ARBA" id="ARBA00023002"/>
    </source>
</evidence>
<evidence type="ECO:0000313" key="10">
    <source>
        <dbReference type="Proteomes" id="UP000076502"/>
    </source>
</evidence>
<feature type="domain" description="Amine oxidase" evidence="8">
    <location>
        <begin position="149"/>
        <end position="353"/>
    </location>
</feature>
<evidence type="ECO:0000256" key="2">
    <source>
        <dbReference type="ARBA" id="ARBA00004496"/>
    </source>
</evidence>
<sequence>INNFDKMGRILRTGNQTPEKTKIVIVGAGIAGLAAAKTLEEANFKDYLLLEAQSEIGGRIRTIPWNKTRIECGAQFLHGDQSQLGELCYQNGLISDIDFRDGQGSFIRNNGAKVDEALVEEIDDLVRTTLEDCENEKKYLEKGFENLDNYKTMFVPPLPQFVGQAIENLGFGLINKIFLDFGKAWWKRDTKGFQFLWPENTSGTSSNGKAQTSWTRDLTGFDVLPDSDGVLLGWVGGCGAYIVETLSEQQIAADCERLLKQYLKIDAIPPVIKCLRTKWYSNPYIRGSYSHIPTRCDDKGITPATLAEPICSKVIGNHSSQDMPTIMFAGEATSETHFSTTHGAYDTGVQQARVFLRYH</sequence>
<keyword evidence="10" id="KW-1185">Reference proteome</keyword>
<dbReference type="Gene3D" id="3.50.50.60">
    <property type="entry name" value="FAD/NAD(P)-binding domain"/>
    <property type="match status" value="1"/>
</dbReference>
<keyword evidence="4" id="KW-0963">Cytoplasm</keyword>
<dbReference type="STRING" id="178035.A0A154P1Y0"/>
<gene>
    <name evidence="9" type="ORF">WN55_06111</name>
</gene>
<evidence type="ECO:0000256" key="6">
    <source>
        <dbReference type="ARBA" id="ARBA00022827"/>
    </source>
</evidence>
<evidence type="ECO:0000256" key="3">
    <source>
        <dbReference type="ARBA" id="ARBA00005995"/>
    </source>
</evidence>
<keyword evidence="6" id="KW-0274">FAD</keyword>
<dbReference type="OrthoDB" id="5046242at2759"/>
<evidence type="ECO:0000256" key="1">
    <source>
        <dbReference type="ARBA" id="ARBA00001974"/>
    </source>
</evidence>
<proteinExistence type="inferred from homology"/>
<evidence type="ECO:0000256" key="5">
    <source>
        <dbReference type="ARBA" id="ARBA00022630"/>
    </source>
</evidence>
<reference evidence="9 10" key="1">
    <citation type="submission" date="2015-07" db="EMBL/GenBank/DDBJ databases">
        <title>The genome of Dufourea novaeangliae.</title>
        <authorList>
            <person name="Pan H."/>
            <person name="Kapheim K."/>
        </authorList>
    </citation>
    <scope>NUCLEOTIDE SEQUENCE [LARGE SCALE GENOMIC DNA]</scope>
    <source>
        <strain evidence="9">0120121106</strain>
        <tissue evidence="9">Whole body</tissue>
    </source>
</reference>
<dbReference type="GO" id="GO:0005737">
    <property type="term" value="C:cytoplasm"/>
    <property type="evidence" value="ECO:0007669"/>
    <property type="project" value="UniProtKB-SubCell"/>
</dbReference>
<dbReference type="EMBL" id="KQ434803">
    <property type="protein sequence ID" value="KZC05936.1"/>
    <property type="molecule type" value="Genomic_DNA"/>
</dbReference>
<dbReference type="InterPro" id="IPR002937">
    <property type="entry name" value="Amino_oxidase"/>
</dbReference>
<keyword evidence="5" id="KW-0285">Flavoprotein</keyword>
<name>A0A154P1Y0_DUFNO</name>
<dbReference type="InterPro" id="IPR050281">
    <property type="entry name" value="Flavin_monoamine_oxidase"/>
</dbReference>